<dbReference type="Proteomes" id="UP000001890">
    <property type="component" value="Chromosome"/>
</dbReference>
<protein>
    <submittedName>
        <fullName evidence="2">Uncharacterized protein</fullName>
    </submittedName>
</protein>
<dbReference type="EMBL" id="FP565176">
    <property type="protein sequence ID" value="CBA16358.1"/>
    <property type="molecule type" value="Genomic_DNA"/>
</dbReference>
<keyword evidence="3" id="KW-1185">Reference proteome</keyword>
<accession>D2UE09</accession>
<evidence type="ECO:0000313" key="3">
    <source>
        <dbReference type="Proteomes" id="UP000001890"/>
    </source>
</evidence>
<evidence type="ECO:0000256" key="1">
    <source>
        <dbReference type="SAM" id="MobiDB-lite"/>
    </source>
</evidence>
<proteinExistence type="predicted"/>
<sequence length="150" mass="16835">MLTLPAISRHGLGVLRPPFNTRRDVARSAARDSEVQTWRGYRLTVLCRLDMALADNPPQSRARGHPIGGQEENDRKHLLPNVTRKELNVAQQTLEESQACAGVAHMGSGTCDARSAVNPKTEKPPIEGRFSIFLPYYDFEDQSNHRKFLI</sequence>
<dbReference type="KEGG" id="xal:XALC_1868"/>
<reference evidence="2 3" key="1">
    <citation type="journal article" date="2009" name="BMC Genomics">
        <title>The complete genome sequence of Xanthomonas albilineans provides new insights into the reductive genome evolution of the xylem-limited Xanthomonadaceae.</title>
        <authorList>
            <person name="Pieretti I."/>
            <person name="Royer M."/>
            <person name="Barbe V."/>
            <person name="Carrere S."/>
            <person name="Koebnik R."/>
            <person name="Cociancich S."/>
            <person name="Couloux A."/>
            <person name="Darrasse A."/>
            <person name="Gouzy J."/>
            <person name="Jacques M.A."/>
            <person name="Lauber E."/>
            <person name="Manceau C."/>
            <person name="Mangenot S."/>
            <person name="Poussier S."/>
            <person name="Segurens B."/>
            <person name="Szurek B."/>
            <person name="Verdier V."/>
            <person name="Arlat M."/>
            <person name="Rott P."/>
        </authorList>
    </citation>
    <scope>NUCLEOTIDE SEQUENCE [LARGE SCALE GENOMIC DNA]</scope>
    <source>
        <strain evidence="3">GPE PC73 / CFBP 7063</strain>
    </source>
</reference>
<evidence type="ECO:0000313" key="2">
    <source>
        <dbReference type="EMBL" id="CBA16358.1"/>
    </source>
</evidence>
<feature type="region of interest" description="Disordered" evidence="1">
    <location>
        <begin position="54"/>
        <end position="77"/>
    </location>
</feature>
<dbReference type="AlphaFoldDB" id="D2UE09"/>
<gene>
    <name evidence="2" type="ordered locus">XALc_1868</name>
</gene>
<organism evidence="2 3">
    <name type="scientific">Xanthomonas albilineans (strain GPE PC73 / CFBP 7063)</name>
    <dbReference type="NCBI Taxonomy" id="380358"/>
    <lineage>
        <taxon>Bacteria</taxon>
        <taxon>Pseudomonadati</taxon>
        <taxon>Pseudomonadota</taxon>
        <taxon>Gammaproteobacteria</taxon>
        <taxon>Lysobacterales</taxon>
        <taxon>Lysobacteraceae</taxon>
        <taxon>Xanthomonas</taxon>
    </lineage>
</organism>
<name>D2UE09_XANAP</name>
<dbReference type="RefSeq" id="WP_012916359.1">
    <property type="nucleotide sequence ID" value="NC_013722.1"/>
</dbReference>
<dbReference type="GeneID" id="57877174"/>